<reference evidence="9 10" key="1">
    <citation type="submission" date="2017-02" db="EMBL/GenBank/DDBJ databases">
        <authorList>
            <person name="Peterson S.W."/>
        </authorList>
    </citation>
    <scope>NUCLEOTIDE SEQUENCE [LARGE SCALE GENOMIC DNA]</scope>
    <source>
        <strain evidence="9 10">DSM 45154</strain>
    </source>
</reference>
<evidence type="ECO:0000256" key="6">
    <source>
        <dbReference type="SAM" id="MobiDB-lite"/>
    </source>
</evidence>
<evidence type="ECO:0000256" key="2">
    <source>
        <dbReference type="ARBA" id="ARBA00022475"/>
    </source>
</evidence>
<dbReference type="InterPro" id="IPR010432">
    <property type="entry name" value="RDD"/>
</dbReference>
<feature type="domain" description="RDD" evidence="8">
    <location>
        <begin position="45"/>
        <end position="186"/>
    </location>
</feature>
<dbReference type="OrthoDB" id="3436933at2"/>
<dbReference type="STRING" id="1122192.SAMN02745673_00361"/>
<dbReference type="AlphaFoldDB" id="A0A1T4KG49"/>
<keyword evidence="2" id="KW-1003">Cell membrane</keyword>
<dbReference type="PANTHER" id="PTHR36115">
    <property type="entry name" value="PROLINE-RICH ANTIGEN HOMOLOG-RELATED"/>
    <property type="match status" value="1"/>
</dbReference>
<keyword evidence="4 7" id="KW-1133">Transmembrane helix</keyword>
<dbReference type="InterPro" id="IPR051791">
    <property type="entry name" value="Pra-immunoreactive"/>
</dbReference>
<dbReference type="Proteomes" id="UP000190637">
    <property type="component" value="Unassembled WGS sequence"/>
</dbReference>
<evidence type="ECO:0000256" key="3">
    <source>
        <dbReference type="ARBA" id="ARBA00022692"/>
    </source>
</evidence>
<feature type="compositionally biased region" description="Pro residues" evidence="6">
    <location>
        <begin position="15"/>
        <end position="41"/>
    </location>
</feature>
<dbReference type="Pfam" id="PF06271">
    <property type="entry name" value="RDD"/>
    <property type="match status" value="1"/>
</dbReference>
<evidence type="ECO:0000256" key="7">
    <source>
        <dbReference type="SAM" id="Phobius"/>
    </source>
</evidence>
<evidence type="ECO:0000256" key="5">
    <source>
        <dbReference type="ARBA" id="ARBA00023136"/>
    </source>
</evidence>
<accession>A0A1T4KG49</accession>
<dbReference type="GO" id="GO:0005886">
    <property type="term" value="C:plasma membrane"/>
    <property type="evidence" value="ECO:0007669"/>
    <property type="project" value="UniProtKB-SubCell"/>
</dbReference>
<comment type="subcellular location">
    <subcellularLocation>
        <location evidence="1">Cell membrane</location>
        <topology evidence="1">Multi-pass membrane protein</topology>
    </subcellularLocation>
</comment>
<feature type="transmembrane region" description="Helical" evidence="7">
    <location>
        <begin position="93"/>
        <end position="114"/>
    </location>
</feature>
<name>A0A1T4KG49_9ACTN</name>
<gene>
    <name evidence="9" type="ORF">SAMN02745673_00361</name>
</gene>
<keyword evidence="5 7" id="KW-0472">Membrane</keyword>
<sequence>MSLPPDPRRQRPASPWLPPSTAVPPTSPAHPPFPSGPWPTGPVPAAPGARLAAWLIDTLVCSGLLFLAYFAVMLTGLGLTLGLGVIPDNQVTLNLFLGGAGLTGLAAVFLYHWLPTARHGRTLGKLACGIRVVAATGRPPGKGAAALRAVLLGLLGLPCGLGHLVNGIALLRDEPTHRGLHDRACGTRVVRN</sequence>
<evidence type="ECO:0000256" key="1">
    <source>
        <dbReference type="ARBA" id="ARBA00004651"/>
    </source>
</evidence>
<dbReference type="EMBL" id="FUWS01000001">
    <property type="protein sequence ID" value="SJZ41381.1"/>
    <property type="molecule type" value="Genomic_DNA"/>
</dbReference>
<keyword evidence="10" id="KW-1185">Reference proteome</keyword>
<keyword evidence="3 7" id="KW-0812">Transmembrane</keyword>
<evidence type="ECO:0000313" key="10">
    <source>
        <dbReference type="Proteomes" id="UP000190637"/>
    </source>
</evidence>
<evidence type="ECO:0000259" key="8">
    <source>
        <dbReference type="Pfam" id="PF06271"/>
    </source>
</evidence>
<protein>
    <submittedName>
        <fullName evidence="9">Uncharacterized membrane protein YckC, RDD family</fullName>
    </submittedName>
</protein>
<evidence type="ECO:0000313" key="9">
    <source>
        <dbReference type="EMBL" id="SJZ41381.1"/>
    </source>
</evidence>
<feature type="region of interest" description="Disordered" evidence="6">
    <location>
        <begin position="1"/>
        <end position="41"/>
    </location>
</feature>
<dbReference type="RefSeq" id="WP_159457193.1">
    <property type="nucleotide sequence ID" value="NZ_FUWS01000001.1"/>
</dbReference>
<organism evidence="9 10">
    <name type="scientific">Marinactinospora thermotolerans DSM 45154</name>
    <dbReference type="NCBI Taxonomy" id="1122192"/>
    <lineage>
        <taxon>Bacteria</taxon>
        <taxon>Bacillati</taxon>
        <taxon>Actinomycetota</taxon>
        <taxon>Actinomycetes</taxon>
        <taxon>Streptosporangiales</taxon>
        <taxon>Nocardiopsidaceae</taxon>
        <taxon>Marinactinospora</taxon>
    </lineage>
</organism>
<proteinExistence type="predicted"/>
<evidence type="ECO:0000256" key="4">
    <source>
        <dbReference type="ARBA" id="ARBA00022989"/>
    </source>
</evidence>
<feature type="transmembrane region" description="Helical" evidence="7">
    <location>
        <begin position="149"/>
        <end position="171"/>
    </location>
</feature>
<feature type="transmembrane region" description="Helical" evidence="7">
    <location>
        <begin position="64"/>
        <end position="86"/>
    </location>
</feature>
<dbReference type="PANTHER" id="PTHR36115:SF6">
    <property type="entry name" value="PROLINE-RICH ANTIGEN HOMOLOG"/>
    <property type="match status" value="1"/>
</dbReference>